<sequence>MFGNALKFWTNSKSLKNNYHIDAESETHVGPWVVYSARKKDSHVVVSVFTFDKKPLKHLQKQSSMLRPRVEFLLNVLRKDASTLARLRHPSVLRLMEPLEETSSSMTFVTEPIEVSLSEKLRSFHQERAESMEELEIQKGLLQLTDGLEFLSNSAGIVHLNVQPESVVIDAKGDWKICGFGYSQNLTDATFQFPEMDSRFPIELQQNFNFLAPEYLLDEVISPANDVFSLGCLTFAIFNSGNSFITSYDSTFTYKKELDEALNSKLFLMKIRSDPLKVFLESTLTRYPQHRVSVSDLHSLPYFNSGLLASLQFLERLPEKLPSEKTSFLQSLKSELHIFPKTVSSRKILPCLLETLSDPSLIVYLLPCIFEISTWITPEQFQSNVFPQIAVLLSEERDVDESVATLLLENVQVFKSKLSADTFVSKYSPFLVHAITSSYVNIQRLALTHLDQIVDVSPNSTIADIVVPKLTDCCAQTKNLGVKALVLEKLNLLAQKQYLSSFVVVNKVIPTLKAIKTRENIVVSLLREFYKEISSQVPDDTVVKDIIPSLLDLSFSTSISLEEFQANMSLTRGLLDTFEATFAKKLRPSQTYDSVKGNRGYVATTHQPQSTSTNTSTSTLPQTQQSFRKPATQQSPVRRAFSSQSSFPPLLNSLSTPSLVPTNESTFNESASVFSDFASAPPNKASNSNTFHGVSQMEDLGGWKSLL</sequence>
<dbReference type="SMART" id="SM00220">
    <property type="entry name" value="S_TKc"/>
    <property type="match status" value="1"/>
</dbReference>
<evidence type="ECO:0000256" key="1">
    <source>
        <dbReference type="SAM" id="MobiDB-lite"/>
    </source>
</evidence>
<dbReference type="SUPFAM" id="SSF48371">
    <property type="entry name" value="ARM repeat"/>
    <property type="match status" value="1"/>
</dbReference>
<dbReference type="OMA" id="MPKMTQP"/>
<dbReference type="Gene3D" id="1.10.510.10">
    <property type="entry name" value="Transferase(Phosphotransferase) domain 1"/>
    <property type="match status" value="1"/>
</dbReference>
<protein>
    <submittedName>
        <fullName evidence="3">SCY1 protein kinase Ppk32</fullName>
    </submittedName>
</protein>
<feature type="compositionally biased region" description="Low complexity" evidence="1">
    <location>
        <begin position="642"/>
        <end position="654"/>
    </location>
</feature>
<dbReference type="InterPro" id="IPR011009">
    <property type="entry name" value="Kinase-like_dom_sf"/>
</dbReference>
<dbReference type="HOGENOM" id="CLU_008724_1_1_1"/>
<dbReference type="InterPro" id="IPR000719">
    <property type="entry name" value="Prot_kinase_dom"/>
</dbReference>
<feature type="domain" description="Protein kinase" evidence="2">
    <location>
        <begin position="1"/>
        <end position="303"/>
    </location>
</feature>
<dbReference type="Gene3D" id="1.25.10.10">
    <property type="entry name" value="Leucine-rich Repeat Variant"/>
    <property type="match status" value="1"/>
</dbReference>
<dbReference type="Pfam" id="PF00069">
    <property type="entry name" value="Pkinase"/>
    <property type="match status" value="1"/>
</dbReference>
<dbReference type="Gene3D" id="3.30.200.20">
    <property type="entry name" value="Phosphorylase Kinase, domain 1"/>
    <property type="match status" value="1"/>
</dbReference>
<dbReference type="InterPro" id="IPR051177">
    <property type="entry name" value="CIK-Related_Protein"/>
</dbReference>
<name>B6JWV0_SCHJY</name>
<dbReference type="SUPFAM" id="SSF56112">
    <property type="entry name" value="Protein kinase-like (PK-like)"/>
    <property type="match status" value="1"/>
</dbReference>
<evidence type="ECO:0000259" key="2">
    <source>
        <dbReference type="PROSITE" id="PS50011"/>
    </source>
</evidence>
<dbReference type="STRING" id="402676.B6JWV0"/>
<dbReference type="GO" id="GO:1904262">
    <property type="term" value="P:negative regulation of TORC1 signaling"/>
    <property type="evidence" value="ECO:0007669"/>
    <property type="project" value="EnsemblFungi"/>
</dbReference>
<keyword evidence="3" id="KW-0418">Kinase</keyword>
<feature type="region of interest" description="Disordered" evidence="1">
    <location>
        <begin position="604"/>
        <end position="654"/>
    </location>
</feature>
<dbReference type="Proteomes" id="UP000001744">
    <property type="component" value="Unassembled WGS sequence"/>
</dbReference>
<dbReference type="InterPro" id="IPR016024">
    <property type="entry name" value="ARM-type_fold"/>
</dbReference>
<dbReference type="CDD" id="cd14011">
    <property type="entry name" value="PK_SCY1_like"/>
    <property type="match status" value="1"/>
</dbReference>
<dbReference type="JaponicusDB" id="SJAG_00875">
    <property type="gene designation" value="ppk32"/>
</dbReference>
<dbReference type="eggNOG" id="KOG2137">
    <property type="taxonomic scope" value="Eukaryota"/>
</dbReference>
<dbReference type="InterPro" id="IPR011989">
    <property type="entry name" value="ARM-like"/>
</dbReference>
<dbReference type="PROSITE" id="PS50011">
    <property type="entry name" value="PROTEIN_KINASE_DOM"/>
    <property type="match status" value="1"/>
</dbReference>
<evidence type="ECO:0000313" key="4">
    <source>
        <dbReference type="JaponicusDB" id="SJAG_00875"/>
    </source>
</evidence>
<proteinExistence type="predicted"/>
<dbReference type="EMBL" id="KE651166">
    <property type="protein sequence ID" value="EEB05851.1"/>
    <property type="molecule type" value="Genomic_DNA"/>
</dbReference>
<keyword evidence="5" id="KW-1185">Reference proteome</keyword>
<accession>B6JWV0</accession>
<dbReference type="AlphaFoldDB" id="B6JWV0"/>
<reference evidence="3 5" key="1">
    <citation type="journal article" date="2011" name="Science">
        <title>Comparative functional genomics of the fission yeasts.</title>
        <authorList>
            <person name="Rhind N."/>
            <person name="Chen Z."/>
            <person name="Yassour M."/>
            <person name="Thompson D.A."/>
            <person name="Haas B.J."/>
            <person name="Habib N."/>
            <person name="Wapinski I."/>
            <person name="Roy S."/>
            <person name="Lin M.F."/>
            <person name="Heiman D.I."/>
            <person name="Young S.K."/>
            <person name="Furuya K."/>
            <person name="Guo Y."/>
            <person name="Pidoux A."/>
            <person name="Chen H.M."/>
            <person name="Robbertse B."/>
            <person name="Goldberg J.M."/>
            <person name="Aoki K."/>
            <person name="Bayne E.H."/>
            <person name="Berlin A.M."/>
            <person name="Desjardins C.A."/>
            <person name="Dobbs E."/>
            <person name="Dukaj L."/>
            <person name="Fan L."/>
            <person name="FitzGerald M.G."/>
            <person name="French C."/>
            <person name="Gujja S."/>
            <person name="Hansen K."/>
            <person name="Keifenheim D."/>
            <person name="Levin J.Z."/>
            <person name="Mosher R.A."/>
            <person name="Mueller C.A."/>
            <person name="Pfiffner J."/>
            <person name="Priest M."/>
            <person name="Russ C."/>
            <person name="Smialowska A."/>
            <person name="Swoboda P."/>
            <person name="Sykes S.M."/>
            <person name="Vaughn M."/>
            <person name="Vengrova S."/>
            <person name="Yoder R."/>
            <person name="Zeng Q."/>
            <person name="Allshire R."/>
            <person name="Baulcombe D."/>
            <person name="Birren B.W."/>
            <person name="Brown W."/>
            <person name="Ekwall K."/>
            <person name="Kellis M."/>
            <person name="Leatherwood J."/>
            <person name="Levin H."/>
            <person name="Margalit H."/>
            <person name="Martienssen R."/>
            <person name="Nieduszynski C.A."/>
            <person name="Spatafora J.W."/>
            <person name="Friedman N."/>
            <person name="Dalgaard J.Z."/>
            <person name="Baumann P."/>
            <person name="Niki H."/>
            <person name="Regev A."/>
            <person name="Nusbaum C."/>
        </authorList>
    </citation>
    <scope>NUCLEOTIDE SEQUENCE [LARGE SCALE GENOMIC DNA]</scope>
    <source>
        <strain evidence="5">yFS275 / FY16936</strain>
    </source>
</reference>
<dbReference type="GO" id="GO:0004672">
    <property type="term" value="F:protein kinase activity"/>
    <property type="evidence" value="ECO:0007669"/>
    <property type="project" value="InterPro"/>
</dbReference>
<organism evidence="3 5">
    <name type="scientific">Schizosaccharomyces japonicus (strain yFS275 / FY16936)</name>
    <name type="common">Fission yeast</name>
    <dbReference type="NCBI Taxonomy" id="402676"/>
    <lineage>
        <taxon>Eukaryota</taxon>
        <taxon>Fungi</taxon>
        <taxon>Dikarya</taxon>
        <taxon>Ascomycota</taxon>
        <taxon>Taphrinomycotina</taxon>
        <taxon>Schizosaccharomycetes</taxon>
        <taxon>Schizosaccharomycetales</taxon>
        <taxon>Schizosaccharomycetaceae</taxon>
        <taxon>Schizosaccharomyces</taxon>
    </lineage>
</organism>
<dbReference type="PANTHER" id="PTHR12984:SF6">
    <property type="entry name" value="SCY1-LIKE PROTEIN 2"/>
    <property type="match status" value="1"/>
</dbReference>
<dbReference type="GeneID" id="7051967"/>
<feature type="compositionally biased region" description="Low complexity" evidence="1">
    <location>
        <begin position="604"/>
        <end position="626"/>
    </location>
</feature>
<gene>
    <name evidence="4" type="primary">ppk32</name>
    <name evidence="3" type="ORF">SJAG_00875</name>
</gene>
<dbReference type="GO" id="GO:0005737">
    <property type="term" value="C:cytoplasm"/>
    <property type="evidence" value="ECO:0007669"/>
    <property type="project" value="EnsemblFungi"/>
</dbReference>
<dbReference type="GO" id="GO:0005524">
    <property type="term" value="F:ATP binding"/>
    <property type="evidence" value="ECO:0007669"/>
    <property type="project" value="InterPro"/>
</dbReference>
<dbReference type="PANTHER" id="PTHR12984">
    <property type="entry name" value="SCY1-RELATED S/T PROTEIN KINASE-LIKE"/>
    <property type="match status" value="1"/>
</dbReference>
<dbReference type="VEuPathDB" id="FungiDB:SJAG_00875"/>
<dbReference type="RefSeq" id="XP_002172144.1">
    <property type="nucleotide sequence ID" value="XM_002172108.1"/>
</dbReference>
<evidence type="ECO:0000313" key="5">
    <source>
        <dbReference type="Proteomes" id="UP000001744"/>
    </source>
</evidence>
<keyword evidence="3" id="KW-0808">Transferase</keyword>
<dbReference type="OrthoDB" id="79687at2759"/>
<evidence type="ECO:0000313" key="3">
    <source>
        <dbReference type="EMBL" id="EEB05851.1"/>
    </source>
</evidence>